<keyword evidence="3" id="KW-1185">Reference proteome</keyword>
<proteinExistence type="predicted"/>
<reference evidence="2 3" key="2">
    <citation type="submission" date="2019-03" db="EMBL/GenBank/DDBJ databases">
        <title>Draft Genome Sequences of Six Type Strains of the Genus Massilia.</title>
        <authorList>
            <person name="Miess H."/>
            <person name="Frediansyhah A."/>
            <person name="Gross H."/>
        </authorList>
    </citation>
    <scope>NUCLEOTIDE SEQUENCE [LARGE SCALE GENOMIC DNA]</scope>
    <source>
        <strain evidence="2 3">DSM 17505</strain>
    </source>
</reference>
<sequence>MTTPALPPTTDDDEAWLFERTVQALQRTYGCAEAEAIELLNRYHIKFTDADFCDAYDMSAQTTEFFHREESLTMADRIYFYEALGNEPDEAAFIRWQRKIRL</sequence>
<dbReference type="Proteomes" id="UP000619512">
    <property type="component" value="Unassembled WGS sequence"/>
</dbReference>
<dbReference type="RefSeq" id="WP_134386978.1">
    <property type="nucleotide sequence ID" value="NZ_BMWW01000002.1"/>
</dbReference>
<reference evidence="1" key="1">
    <citation type="journal article" date="2014" name="Int. J. Syst. Evol. Microbiol.">
        <title>Complete genome sequence of Corynebacterium casei LMG S-19264T (=DSM 44701T), isolated from a smear-ripened cheese.</title>
        <authorList>
            <consortium name="US DOE Joint Genome Institute (JGI-PGF)"/>
            <person name="Walter F."/>
            <person name="Albersmeier A."/>
            <person name="Kalinowski J."/>
            <person name="Ruckert C."/>
        </authorList>
    </citation>
    <scope>NUCLEOTIDE SEQUENCE</scope>
    <source>
        <strain evidence="1">KCTC 12344</strain>
    </source>
</reference>
<accession>A0A4P7BJE1</accession>
<evidence type="ECO:0000313" key="1">
    <source>
        <dbReference type="EMBL" id="GGY80787.1"/>
    </source>
</evidence>
<reference evidence="1" key="3">
    <citation type="submission" date="2022-12" db="EMBL/GenBank/DDBJ databases">
        <authorList>
            <person name="Sun Q."/>
            <person name="Kim S."/>
        </authorList>
    </citation>
    <scope>NUCLEOTIDE SEQUENCE</scope>
    <source>
        <strain evidence="1">KCTC 12344</strain>
    </source>
</reference>
<dbReference type="Proteomes" id="UP000294359">
    <property type="component" value="Chromosome"/>
</dbReference>
<protein>
    <submittedName>
        <fullName evidence="1">Uncharacterized protein</fullName>
    </submittedName>
</protein>
<name>A0A4P7BJE1_9BURK</name>
<dbReference type="EMBL" id="CP038026">
    <property type="protein sequence ID" value="QBQ38277.1"/>
    <property type="molecule type" value="Genomic_DNA"/>
</dbReference>
<evidence type="ECO:0000313" key="3">
    <source>
        <dbReference type="Proteomes" id="UP000294359"/>
    </source>
</evidence>
<dbReference type="OrthoDB" id="7063929at2"/>
<dbReference type="AlphaFoldDB" id="A0A4P7BJE1"/>
<dbReference type="EMBL" id="BMWW01000002">
    <property type="protein sequence ID" value="GGY80787.1"/>
    <property type="molecule type" value="Genomic_DNA"/>
</dbReference>
<organism evidence="1 4">
    <name type="scientific">Pseudoduganella plicata</name>
    <dbReference type="NCBI Taxonomy" id="321984"/>
    <lineage>
        <taxon>Bacteria</taxon>
        <taxon>Pseudomonadati</taxon>
        <taxon>Pseudomonadota</taxon>
        <taxon>Betaproteobacteria</taxon>
        <taxon>Burkholderiales</taxon>
        <taxon>Oxalobacteraceae</taxon>
        <taxon>Telluria group</taxon>
        <taxon>Pseudoduganella</taxon>
    </lineage>
</organism>
<gene>
    <name evidence="2" type="ORF">E1742_20440</name>
    <name evidence="1" type="ORF">GCM10007388_11840</name>
</gene>
<evidence type="ECO:0000313" key="2">
    <source>
        <dbReference type="EMBL" id="QBQ38277.1"/>
    </source>
</evidence>
<evidence type="ECO:0000313" key="4">
    <source>
        <dbReference type="Proteomes" id="UP000619512"/>
    </source>
</evidence>